<sequence>MTKKLFDDRAATELLGFVFIFSMIVASVGLLYVSGVGSLEDARDMEQSKNAERAFTALATTFDDLQRNRAPARAGEVRLGGGTIAVNETTQLRIGVEQTSPTAVEINRTLGQGALVYTVNDRVVRYESGAVFSGGEAGSWVVRRPAFDCTPDRAIVSAVAINETGDISSVSKQGSVLVVGRTMDTELLFPLGGARQDDTAATTVRIRAESSPNSEAWNRYFESNGWEKDGTWYECPTRRAFVRETVVGFDVRN</sequence>
<reference evidence="3" key="1">
    <citation type="submission" date="2017-01" db="EMBL/GenBank/DDBJ databases">
        <authorList>
            <person name="Varghese N."/>
            <person name="Submissions S."/>
        </authorList>
    </citation>
    <scope>NUCLEOTIDE SEQUENCE [LARGE SCALE GENOMIC DNA]</scope>
    <source>
        <strain evidence="3">CGMCC 1.7737</strain>
    </source>
</reference>
<evidence type="ECO:0000313" key="2">
    <source>
        <dbReference type="EMBL" id="SIR12997.1"/>
    </source>
</evidence>
<dbReference type="InterPro" id="IPR055713">
    <property type="entry name" value="DUF7289"/>
</dbReference>
<dbReference type="Proteomes" id="UP000186914">
    <property type="component" value="Unassembled WGS sequence"/>
</dbReference>
<protein>
    <recommendedName>
        <fullName evidence="4">Flagellin N-terminal-like domain-containing protein</fullName>
    </recommendedName>
</protein>
<dbReference type="AlphaFoldDB" id="A0A1N6YEI5"/>
<accession>A0A1N6YEI5</accession>
<keyword evidence="3" id="KW-1185">Reference proteome</keyword>
<feature type="transmembrane region" description="Helical" evidence="1">
    <location>
        <begin position="12"/>
        <end position="33"/>
    </location>
</feature>
<keyword evidence="1" id="KW-0812">Transmembrane</keyword>
<evidence type="ECO:0000256" key="1">
    <source>
        <dbReference type="SAM" id="Phobius"/>
    </source>
</evidence>
<keyword evidence="1" id="KW-0472">Membrane</keyword>
<dbReference type="Pfam" id="PF23960">
    <property type="entry name" value="DUF7289"/>
    <property type="match status" value="1"/>
</dbReference>
<organism evidence="2 3">
    <name type="scientific">Haladaptatus litoreus</name>
    <dbReference type="NCBI Taxonomy" id="553468"/>
    <lineage>
        <taxon>Archaea</taxon>
        <taxon>Methanobacteriati</taxon>
        <taxon>Methanobacteriota</taxon>
        <taxon>Stenosarchaea group</taxon>
        <taxon>Halobacteria</taxon>
        <taxon>Halobacteriales</taxon>
        <taxon>Haladaptataceae</taxon>
        <taxon>Haladaptatus</taxon>
    </lineage>
</organism>
<evidence type="ECO:0008006" key="4">
    <source>
        <dbReference type="Google" id="ProtNLM"/>
    </source>
</evidence>
<dbReference type="OrthoDB" id="118051at2157"/>
<name>A0A1N6YEI5_9EURY</name>
<dbReference type="EMBL" id="FTNO01000001">
    <property type="protein sequence ID" value="SIR12997.1"/>
    <property type="molecule type" value="Genomic_DNA"/>
</dbReference>
<proteinExistence type="predicted"/>
<keyword evidence="1" id="KW-1133">Transmembrane helix</keyword>
<dbReference type="RefSeq" id="WP_076429357.1">
    <property type="nucleotide sequence ID" value="NZ_FTNO01000001.1"/>
</dbReference>
<evidence type="ECO:0000313" key="3">
    <source>
        <dbReference type="Proteomes" id="UP000186914"/>
    </source>
</evidence>
<gene>
    <name evidence="2" type="ORF">SAMN05421858_1533</name>
</gene>